<evidence type="ECO:0000256" key="2">
    <source>
        <dbReference type="ARBA" id="ARBA00023125"/>
    </source>
</evidence>
<name>A0ABU6K9H3_9RHOO</name>
<evidence type="ECO:0000313" key="8">
    <source>
        <dbReference type="Proteomes" id="UP001331561"/>
    </source>
</evidence>
<dbReference type="CDD" id="cd06267">
    <property type="entry name" value="PBP1_LacI_sugar_binding-like"/>
    <property type="match status" value="1"/>
</dbReference>
<gene>
    <name evidence="7" type="ORF">VVD49_20250</name>
</gene>
<keyword evidence="4 5" id="KW-0807">Transducer</keyword>
<feature type="domain" description="Methyl-accepting transducer" evidence="6">
    <location>
        <begin position="560"/>
        <end position="775"/>
    </location>
</feature>
<dbReference type="Gene3D" id="1.10.287.950">
    <property type="entry name" value="Methyl-accepting chemotaxis protein"/>
    <property type="match status" value="1"/>
</dbReference>
<evidence type="ECO:0000259" key="6">
    <source>
        <dbReference type="PROSITE" id="PS50111"/>
    </source>
</evidence>
<dbReference type="Gene3D" id="3.40.50.2300">
    <property type="match status" value="2"/>
</dbReference>
<evidence type="ECO:0000256" key="1">
    <source>
        <dbReference type="ARBA" id="ARBA00023015"/>
    </source>
</evidence>
<dbReference type="SUPFAM" id="SSF53822">
    <property type="entry name" value="Periplasmic binding protein-like I"/>
    <property type="match status" value="1"/>
</dbReference>
<sequence>MASRGKPIAYFTREISGGAAPESLFQGALLAARKRGLDLVTFRGGTAGKDPGAVIYELADNSFGGIVTWASPDANEAAAKFYRGYGQVPVVTLAVQLPGLPAVMTDSLSALRYVMEHMIQHHHKKRIIFVRGPATHEGAIKRFQAYQEALRNHGLPEDERLISPHCTWGKDQGPLMVKYFLDEKGLVPGRDFDAFVCVNDNIAIGALEEFQRRGVMVPDVVAVTGCNDSAEARFAIPPITTVSMPFLEQSDTAFQFLEAIGAGRTQGLEACLPARLAVAQSCGCPSPFVASVRHGAHAVPGIADLYQALCGGLPVDEAAASRLRVLAARIPETFGNALLHPGQRSAWLAALTEAVVVLHRLRMSPENVQIVISMMRKRAWLLRNTPVLRSRAEALWAEGRVVVSEIAGRQRDAESLRLISQERALGQIGAKLSVVQDVKAILKIVQDELPKLGIVAFQLALYEVDAGWNRKGLPSHLRVVAGFGPSGKVADNAPRQACKGYLGTVLASAGGGVPLVVVPLHFNEIQIGVAVFGLGNEDGSIYETLKIQLSSALYGTIVRQTLKETMATMEEKVAAVTHSSSQISDGVHTGSAAMEEVSNSIHGISESIEEVLKVIGNAVDLTRAASGEMTVLNKQAMEINTILGIISEIANRTNLLALNASIEAARAGEQGRGFAVVADEVKSLAQTTAVSSANIRGMIDKVQKNSSQVFKSISDMSEIMQKVSELGGGISHAIGEQTTATDEITGVLSQAAAGTSEIAQALAELHEIGKQAVRV</sequence>
<evidence type="ECO:0000256" key="3">
    <source>
        <dbReference type="ARBA" id="ARBA00023163"/>
    </source>
</evidence>
<dbReference type="Pfam" id="PF13377">
    <property type="entry name" value="Peripla_BP_3"/>
    <property type="match status" value="1"/>
</dbReference>
<dbReference type="InterPro" id="IPR046335">
    <property type="entry name" value="LacI/GalR-like_sensor"/>
</dbReference>
<keyword evidence="8" id="KW-1185">Reference proteome</keyword>
<evidence type="ECO:0000256" key="5">
    <source>
        <dbReference type="PROSITE-ProRule" id="PRU00284"/>
    </source>
</evidence>
<dbReference type="Pfam" id="PF00015">
    <property type="entry name" value="MCPsignal"/>
    <property type="match status" value="1"/>
</dbReference>
<organism evidence="7 8">
    <name type="scientific">Uliginosibacterium silvisoli</name>
    <dbReference type="NCBI Taxonomy" id="3114758"/>
    <lineage>
        <taxon>Bacteria</taxon>
        <taxon>Pseudomonadati</taxon>
        <taxon>Pseudomonadota</taxon>
        <taxon>Betaproteobacteria</taxon>
        <taxon>Rhodocyclales</taxon>
        <taxon>Zoogloeaceae</taxon>
        <taxon>Uliginosibacterium</taxon>
    </lineage>
</organism>
<dbReference type="SMART" id="SM00283">
    <property type="entry name" value="MA"/>
    <property type="match status" value="1"/>
</dbReference>
<dbReference type="PROSITE" id="PS50111">
    <property type="entry name" value="CHEMOTAXIS_TRANSDUC_2"/>
    <property type="match status" value="1"/>
</dbReference>
<dbReference type="PANTHER" id="PTHR32089">
    <property type="entry name" value="METHYL-ACCEPTING CHEMOTAXIS PROTEIN MCPB"/>
    <property type="match status" value="1"/>
</dbReference>
<dbReference type="InterPro" id="IPR028082">
    <property type="entry name" value="Peripla_BP_I"/>
</dbReference>
<protein>
    <submittedName>
        <fullName evidence="7">Methyl-accepting chemotaxis protein</fullName>
    </submittedName>
</protein>
<evidence type="ECO:0000313" key="7">
    <source>
        <dbReference type="EMBL" id="MEC5388076.1"/>
    </source>
</evidence>
<dbReference type="SUPFAM" id="SSF58104">
    <property type="entry name" value="Methyl-accepting chemotaxis protein (MCP) signaling domain"/>
    <property type="match status" value="1"/>
</dbReference>
<comment type="caution">
    <text evidence="7">The sequence shown here is derived from an EMBL/GenBank/DDBJ whole genome shotgun (WGS) entry which is preliminary data.</text>
</comment>
<dbReference type="RefSeq" id="WP_327601045.1">
    <property type="nucleotide sequence ID" value="NZ_JAYXHS010000004.1"/>
</dbReference>
<dbReference type="PANTHER" id="PTHR32089:SF112">
    <property type="entry name" value="LYSOZYME-LIKE PROTEIN-RELATED"/>
    <property type="match status" value="1"/>
</dbReference>
<dbReference type="Proteomes" id="UP001331561">
    <property type="component" value="Unassembled WGS sequence"/>
</dbReference>
<reference evidence="7 8" key="1">
    <citation type="submission" date="2024-01" db="EMBL/GenBank/DDBJ databases">
        <title>Uliginosibacterium soil sp. nov.</title>
        <authorList>
            <person name="Lv Y."/>
        </authorList>
    </citation>
    <scope>NUCLEOTIDE SEQUENCE [LARGE SCALE GENOMIC DNA]</scope>
    <source>
        <strain evidence="7 8">H3</strain>
    </source>
</reference>
<accession>A0ABU6K9H3</accession>
<proteinExistence type="predicted"/>
<evidence type="ECO:0000256" key="4">
    <source>
        <dbReference type="ARBA" id="ARBA00023224"/>
    </source>
</evidence>
<keyword evidence="3" id="KW-0804">Transcription</keyword>
<dbReference type="InterPro" id="IPR004089">
    <property type="entry name" value="MCPsignal_dom"/>
</dbReference>
<keyword evidence="1" id="KW-0805">Transcription regulation</keyword>
<keyword evidence="2" id="KW-0238">DNA-binding</keyword>
<dbReference type="EMBL" id="JAYXHS010000004">
    <property type="protein sequence ID" value="MEC5388076.1"/>
    <property type="molecule type" value="Genomic_DNA"/>
</dbReference>